<evidence type="ECO:0000313" key="2">
    <source>
        <dbReference type="EMBL" id="ACG78953.1"/>
    </source>
</evidence>
<dbReference type="PANTHER" id="PTHR43459">
    <property type="entry name" value="ENOYL-COA HYDRATASE"/>
    <property type="match status" value="1"/>
</dbReference>
<dbReference type="InterPro" id="IPR014748">
    <property type="entry name" value="Enoyl-CoA_hydra_C"/>
</dbReference>
<dbReference type="KEGG" id="pzu:PHZ_c2544"/>
<dbReference type="Gene3D" id="3.90.226.10">
    <property type="entry name" value="2-enoyl-CoA Hydratase, Chain A, domain 1"/>
    <property type="match status" value="1"/>
</dbReference>
<dbReference type="OrthoDB" id="5730382at2"/>
<dbReference type="PANTHER" id="PTHR43459:SF1">
    <property type="entry name" value="EG:BACN32G11.4 PROTEIN"/>
    <property type="match status" value="1"/>
</dbReference>
<comment type="similarity">
    <text evidence="1">Belongs to the enoyl-CoA hydratase/isomerase family.</text>
</comment>
<dbReference type="InterPro" id="IPR001753">
    <property type="entry name" value="Enoyl-CoA_hydra/iso"/>
</dbReference>
<dbReference type="HOGENOM" id="CLU_009834_7_2_5"/>
<dbReference type="Pfam" id="PF00378">
    <property type="entry name" value="ECH_1"/>
    <property type="match status" value="1"/>
</dbReference>
<dbReference type="EMBL" id="CP000747">
    <property type="protein sequence ID" value="ACG78953.1"/>
    <property type="molecule type" value="Genomic_DNA"/>
</dbReference>
<dbReference type="STRING" id="450851.PHZ_c2544"/>
<organism evidence="2 3">
    <name type="scientific">Phenylobacterium zucineum (strain HLK1)</name>
    <dbReference type="NCBI Taxonomy" id="450851"/>
    <lineage>
        <taxon>Bacteria</taxon>
        <taxon>Pseudomonadati</taxon>
        <taxon>Pseudomonadota</taxon>
        <taxon>Alphaproteobacteria</taxon>
        <taxon>Caulobacterales</taxon>
        <taxon>Caulobacteraceae</taxon>
        <taxon>Phenylobacterium</taxon>
    </lineage>
</organism>
<dbReference type="Gene3D" id="1.10.12.10">
    <property type="entry name" value="Lyase 2-enoyl-coa Hydratase, Chain A, domain 2"/>
    <property type="match status" value="1"/>
</dbReference>
<dbReference type="CDD" id="cd06558">
    <property type="entry name" value="crotonase-like"/>
    <property type="match status" value="1"/>
</dbReference>
<protein>
    <submittedName>
        <fullName evidence="2">Enoyl-CoA hydratase</fullName>
    </submittedName>
</protein>
<name>B4RH05_PHEZH</name>
<dbReference type="GO" id="GO:0003824">
    <property type="term" value="F:catalytic activity"/>
    <property type="evidence" value="ECO:0007669"/>
    <property type="project" value="UniProtKB-ARBA"/>
</dbReference>
<reference evidence="2 3" key="1">
    <citation type="journal article" date="2008" name="BMC Genomics">
        <title>Complete genome of Phenylobacterium zucineum - a novel facultative intracellular bacterium isolated from human erythroleukemia cell line K562.</title>
        <authorList>
            <person name="Luo Y."/>
            <person name="Xu X."/>
            <person name="Ding Z."/>
            <person name="Liu Z."/>
            <person name="Zhang B."/>
            <person name="Yan Z."/>
            <person name="Sun J."/>
            <person name="Hu S."/>
            <person name="Hu X."/>
        </authorList>
    </citation>
    <scope>NUCLEOTIDE SEQUENCE [LARGE SCALE GENOMIC DNA]</scope>
    <source>
        <strain evidence="2 3">HLK1</strain>
    </source>
</reference>
<dbReference type="eggNOG" id="COG1024">
    <property type="taxonomic scope" value="Bacteria"/>
</dbReference>
<sequence>MSRSVLEAVQDGVMTITLNRPERLNAMNGELMEQLLEAVQRAAADPKVACVVLTGAGRGFCSGGDLKNKDAEIAADALLPPEQRKRPQTIEAKIARLRRLTEAARLLHDMPKPTVAMINGACAGAGLSLAGACDLRIAAQSAVITSAFGKAGLSGDFGGSWFWSRILGAAKVRELYLLSERRTAAEALAFGLVHRVVPDEELLTHVQALTLSIATGPTHAYGFMKRNLAAAEDGALEEVLDLEATTMTLCSYEIEERRLLEAAQAATRGPPS</sequence>
<evidence type="ECO:0000313" key="3">
    <source>
        <dbReference type="Proteomes" id="UP000001868"/>
    </source>
</evidence>
<dbReference type="SUPFAM" id="SSF52096">
    <property type="entry name" value="ClpP/crotonase"/>
    <property type="match status" value="1"/>
</dbReference>
<dbReference type="AlphaFoldDB" id="B4RH05"/>
<proteinExistence type="inferred from homology"/>
<accession>B4RH05</accession>
<dbReference type="Proteomes" id="UP000001868">
    <property type="component" value="Chromosome"/>
</dbReference>
<evidence type="ECO:0000256" key="1">
    <source>
        <dbReference type="ARBA" id="ARBA00005254"/>
    </source>
</evidence>
<dbReference type="RefSeq" id="WP_012523091.1">
    <property type="nucleotide sequence ID" value="NC_011144.1"/>
</dbReference>
<dbReference type="InterPro" id="IPR029045">
    <property type="entry name" value="ClpP/crotonase-like_dom_sf"/>
</dbReference>
<gene>
    <name evidence="2" type="ordered locus">PHZ_c2544</name>
</gene>
<keyword evidence="3" id="KW-1185">Reference proteome</keyword>